<protein>
    <submittedName>
        <fullName evidence="2">Uncharacterized protein</fullName>
    </submittedName>
</protein>
<proteinExistence type="predicted"/>
<organism evidence="2 3">
    <name type="scientific">Liquorilactobacillus mali KCTC 3596 = DSM 20444</name>
    <dbReference type="NCBI Taxonomy" id="1046596"/>
    <lineage>
        <taxon>Bacteria</taxon>
        <taxon>Bacillati</taxon>
        <taxon>Bacillota</taxon>
        <taxon>Bacilli</taxon>
        <taxon>Lactobacillales</taxon>
        <taxon>Lactobacillaceae</taxon>
        <taxon>Liquorilactobacillus</taxon>
    </lineage>
</organism>
<reference evidence="2 3" key="1">
    <citation type="journal article" date="2015" name="Genome Announc.">
        <title>Expanding the biotechnology potential of lactobacilli through comparative genomics of 213 strains and associated genera.</title>
        <authorList>
            <person name="Sun Z."/>
            <person name="Harris H.M."/>
            <person name="McCann A."/>
            <person name="Guo C."/>
            <person name="Argimon S."/>
            <person name="Zhang W."/>
            <person name="Yang X."/>
            <person name="Jeffery I.B."/>
            <person name="Cooney J.C."/>
            <person name="Kagawa T.F."/>
            <person name="Liu W."/>
            <person name="Song Y."/>
            <person name="Salvetti E."/>
            <person name="Wrobel A."/>
            <person name="Rasinkangas P."/>
            <person name="Parkhill J."/>
            <person name="Rea M.C."/>
            <person name="O'Sullivan O."/>
            <person name="Ritari J."/>
            <person name="Douillard F.P."/>
            <person name="Paul Ross R."/>
            <person name="Yang R."/>
            <person name="Briner A.E."/>
            <person name="Felis G.E."/>
            <person name="de Vos W.M."/>
            <person name="Barrangou R."/>
            <person name="Klaenhammer T.R."/>
            <person name="Caufield P.W."/>
            <person name="Cui Y."/>
            <person name="Zhang H."/>
            <person name="O'Toole P.W."/>
        </authorList>
    </citation>
    <scope>NUCLEOTIDE SEQUENCE [LARGE SCALE GENOMIC DNA]</scope>
    <source>
        <strain evidence="2 3">DSM 20444</strain>
    </source>
</reference>
<evidence type="ECO:0000313" key="2">
    <source>
        <dbReference type="EMBL" id="KRN04388.1"/>
    </source>
</evidence>
<dbReference type="EMBL" id="AYYH01000135">
    <property type="protein sequence ID" value="KRN04388.1"/>
    <property type="molecule type" value="Genomic_DNA"/>
</dbReference>
<dbReference type="PATRIC" id="fig|1046596.6.peg.460"/>
<feature type="coiled-coil region" evidence="1">
    <location>
        <begin position="17"/>
        <end position="44"/>
    </location>
</feature>
<keyword evidence="3" id="KW-1185">Reference proteome</keyword>
<evidence type="ECO:0000256" key="1">
    <source>
        <dbReference type="SAM" id="Coils"/>
    </source>
</evidence>
<dbReference type="GeneID" id="98316221"/>
<name>J1F3Y7_9LACO</name>
<gene>
    <name evidence="2" type="ORF">FD00_GL000434</name>
</gene>
<dbReference type="Proteomes" id="UP000050898">
    <property type="component" value="Unassembled WGS sequence"/>
</dbReference>
<accession>J1F3Y7</accession>
<keyword evidence="1" id="KW-0175">Coiled coil</keyword>
<dbReference type="OrthoDB" id="2314009at2"/>
<evidence type="ECO:0000313" key="3">
    <source>
        <dbReference type="Proteomes" id="UP000050898"/>
    </source>
</evidence>
<sequence length="161" mass="18552">MFKAEKKQVEIVNKPIYNMKQQEVEQYRAELQNYSQRVVLLSLKLLKDKEVTAYKISTEEELGKLLSSPPELGELSLPQFLGQVDKEGNPYEVVDLPYGYLYIIKGSDGYHIAFHLEKPSELNPYLDAKKTFKQVYPAIIRDTSKVATTTFTISRIFTLLK</sequence>
<dbReference type="RefSeq" id="WP_003688717.1">
    <property type="nucleotide sequence ID" value="NZ_AKKT01000069.1"/>
</dbReference>
<comment type="caution">
    <text evidence="2">The sequence shown here is derived from an EMBL/GenBank/DDBJ whole genome shotgun (WGS) entry which is preliminary data.</text>
</comment>
<dbReference type="AlphaFoldDB" id="J1F3Y7"/>